<organism evidence="3 4">
    <name type="scientific">Malonomonas rubra DSM 5091</name>
    <dbReference type="NCBI Taxonomy" id="1122189"/>
    <lineage>
        <taxon>Bacteria</taxon>
        <taxon>Pseudomonadati</taxon>
        <taxon>Thermodesulfobacteriota</taxon>
        <taxon>Desulfuromonadia</taxon>
        <taxon>Desulfuromonadales</taxon>
        <taxon>Geopsychrobacteraceae</taxon>
        <taxon>Malonomonas</taxon>
    </lineage>
</organism>
<dbReference type="InterPro" id="IPR050659">
    <property type="entry name" value="Peptidase_M24B"/>
</dbReference>
<keyword evidence="4" id="KW-1185">Reference proteome</keyword>
<sequence>MKEECQARIACLQERLQQAELDGAFILYPIDIYYYSATRQNAALWVPTQGDPMLMVRKSLARAEQESGLDQLRPFPRSKDFASLFDGNKKIGMTFDVLPVDQYNFYQKMLPQAEFVDISMINRELRSVKSDWELERMRHGGVQLSRAFATIADLLKPGMREIDLAAEFESVLRKIGGEGLVRMRAFNQEMFMGLVVSGRSGSKGGFFDGAVTGQGMSNAVPFGASTKTIEPGQPVLIDYAGVFDGYIVDMTRMFVCGELDAQLQNAFDVSCRIQDCVAAELKPGAICSELFERSLKMAEEAGLDGCYMGPPGEQARFVGHGVGLELDEFPVLAQGFDMPLIAGQTIAIEPKFVFPKQGPIGIENTYVVTQQGGEKISVLSDALISV</sequence>
<dbReference type="SUPFAM" id="SSF55920">
    <property type="entry name" value="Creatinase/aminopeptidase"/>
    <property type="match status" value="1"/>
</dbReference>
<reference evidence="3 4" key="1">
    <citation type="submission" date="2016-11" db="EMBL/GenBank/DDBJ databases">
        <authorList>
            <person name="Jaros S."/>
            <person name="Januszkiewicz K."/>
            <person name="Wedrychowicz H."/>
        </authorList>
    </citation>
    <scope>NUCLEOTIDE SEQUENCE [LARGE SCALE GENOMIC DNA]</scope>
    <source>
        <strain evidence="3 4">DSM 5091</strain>
    </source>
</reference>
<dbReference type="PANTHER" id="PTHR46112">
    <property type="entry name" value="AMINOPEPTIDASE"/>
    <property type="match status" value="1"/>
</dbReference>
<evidence type="ECO:0000313" key="4">
    <source>
        <dbReference type="Proteomes" id="UP000184171"/>
    </source>
</evidence>
<dbReference type="InterPro" id="IPR000994">
    <property type="entry name" value="Pept_M24"/>
</dbReference>
<dbReference type="InterPro" id="IPR036005">
    <property type="entry name" value="Creatinase/aminopeptidase-like"/>
</dbReference>
<dbReference type="SUPFAM" id="SSF53092">
    <property type="entry name" value="Creatinase/prolidase N-terminal domain"/>
    <property type="match status" value="1"/>
</dbReference>
<evidence type="ECO:0000259" key="1">
    <source>
        <dbReference type="Pfam" id="PF00557"/>
    </source>
</evidence>
<dbReference type="PANTHER" id="PTHR46112:SF2">
    <property type="entry name" value="XAA-PRO AMINOPEPTIDASE P-RELATED"/>
    <property type="match status" value="1"/>
</dbReference>
<dbReference type="Proteomes" id="UP000184171">
    <property type="component" value="Unassembled WGS sequence"/>
</dbReference>
<dbReference type="STRING" id="1122189.SAMN02745165_00389"/>
<dbReference type="InterPro" id="IPR029149">
    <property type="entry name" value="Creatin/AminoP/Spt16_N"/>
</dbReference>
<protein>
    <submittedName>
        <fullName evidence="3">Xaa-Pro aminopeptidase</fullName>
    </submittedName>
</protein>
<name>A0A1M6C316_MALRU</name>
<dbReference type="Gene3D" id="3.40.350.10">
    <property type="entry name" value="Creatinase/prolidase N-terminal domain"/>
    <property type="match status" value="1"/>
</dbReference>
<dbReference type="EMBL" id="FQZT01000001">
    <property type="protein sequence ID" value="SHI55406.1"/>
    <property type="molecule type" value="Genomic_DNA"/>
</dbReference>
<dbReference type="CDD" id="cd01066">
    <property type="entry name" value="APP_MetAP"/>
    <property type="match status" value="1"/>
</dbReference>
<feature type="domain" description="Creatinase N-terminal" evidence="2">
    <location>
        <begin position="8"/>
        <end position="128"/>
    </location>
</feature>
<keyword evidence="3" id="KW-0378">Hydrolase</keyword>
<accession>A0A1M6C316</accession>
<dbReference type="GO" id="GO:0004177">
    <property type="term" value="F:aminopeptidase activity"/>
    <property type="evidence" value="ECO:0007669"/>
    <property type="project" value="UniProtKB-KW"/>
</dbReference>
<dbReference type="AlphaFoldDB" id="A0A1M6C316"/>
<keyword evidence="3" id="KW-0645">Protease</keyword>
<dbReference type="InterPro" id="IPR000587">
    <property type="entry name" value="Creatinase_N"/>
</dbReference>
<dbReference type="Pfam" id="PF01321">
    <property type="entry name" value="Creatinase_N"/>
    <property type="match status" value="1"/>
</dbReference>
<gene>
    <name evidence="3" type="ORF">SAMN02745165_00389</name>
</gene>
<proteinExistence type="predicted"/>
<dbReference type="Gene3D" id="3.90.230.10">
    <property type="entry name" value="Creatinase/methionine aminopeptidase superfamily"/>
    <property type="match status" value="1"/>
</dbReference>
<evidence type="ECO:0000313" key="3">
    <source>
        <dbReference type="EMBL" id="SHI55406.1"/>
    </source>
</evidence>
<feature type="domain" description="Peptidase M24" evidence="1">
    <location>
        <begin position="135"/>
        <end position="370"/>
    </location>
</feature>
<evidence type="ECO:0000259" key="2">
    <source>
        <dbReference type="Pfam" id="PF01321"/>
    </source>
</evidence>
<keyword evidence="3" id="KW-0031">Aminopeptidase</keyword>
<dbReference type="Pfam" id="PF00557">
    <property type="entry name" value="Peptidase_M24"/>
    <property type="match status" value="1"/>
</dbReference>